<evidence type="ECO:0000313" key="1">
    <source>
        <dbReference type="EMBL" id="MCI2229563.1"/>
    </source>
</evidence>
<gene>
    <name evidence="1" type="ORF">MC378_10325</name>
</gene>
<comment type="caution">
    <text evidence="1">The sequence shown here is derived from an EMBL/GenBank/DDBJ whole genome shotgun (WGS) entry which is preliminary data.</text>
</comment>
<organism evidence="1 2">
    <name type="scientific">Polaribacter marinus</name>
    <dbReference type="NCBI Taxonomy" id="2916838"/>
    <lineage>
        <taxon>Bacteria</taxon>
        <taxon>Pseudomonadati</taxon>
        <taxon>Bacteroidota</taxon>
        <taxon>Flavobacteriia</taxon>
        <taxon>Flavobacteriales</taxon>
        <taxon>Flavobacteriaceae</taxon>
    </lineage>
</organism>
<dbReference type="EMBL" id="JAKQYM010000007">
    <property type="protein sequence ID" value="MCI2229563.1"/>
    <property type="molecule type" value="Genomic_DNA"/>
</dbReference>
<reference evidence="1" key="1">
    <citation type="submission" date="2022-02" db="EMBL/GenBank/DDBJ databases">
        <title>Polaribacter sp. MSW13, isolated from seawater.</title>
        <authorList>
            <person name="Kristyanto S."/>
            <person name="Jung J."/>
            <person name="Jeon C.O."/>
        </authorList>
    </citation>
    <scope>NUCLEOTIDE SEQUENCE</scope>
    <source>
        <strain evidence="1">MSW13</strain>
    </source>
</reference>
<name>A0A9X1VNZ0_9FLAO</name>
<accession>A0A9X1VNZ0</accession>
<dbReference type="RefSeq" id="WP_242178689.1">
    <property type="nucleotide sequence ID" value="NZ_JAKQYM010000007.1"/>
</dbReference>
<evidence type="ECO:0000313" key="2">
    <source>
        <dbReference type="Proteomes" id="UP001139369"/>
    </source>
</evidence>
<sequence length="180" mass="20317">MTTHHNIHLVKTKTDLKLTYRDGKFKKIEHLRGAVDASILKHIGIVIPPKESDLNAFMKAMEGRALYTSEQKIVSLFSKFNTVWFAFFRKENNNIDPKFTGADGKALNQIITYLKNINTGDEAAALANWQLLLDNWSSLSEFHQKQTDLKYINSKLNVIIREIIHNNGGNTSGTNGSVSI</sequence>
<proteinExistence type="predicted"/>
<dbReference type="AlphaFoldDB" id="A0A9X1VNZ0"/>
<keyword evidence="2" id="KW-1185">Reference proteome</keyword>
<dbReference type="Proteomes" id="UP001139369">
    <property type="component" value="Unassembled WGS sequence"/>
</dbReference>
<protein>
    <submittedName>
        <fullName evidence="1">Uncharacterized protein</fullName>
    </submittedName>
</protein>